<name>A0ABU8L025_9HYPH</name>
<dbReference type="EMBL" id="JAPYKS010000014">
    <property type="protein sequence ID" value="MEI9411045.1"/>
    <property type="molecule type" value="Genomic_DNA"/>
</dbReference>
<gene>
    <name evidence="1" type="ORF">O7A60_20045</name>
</gene>
<evidence type="ECO:0000313" key="2">
    <source>
        <dbReference type="Proteomes" id="UP001387293"/>
    </source>
</evidence>
<dbReference type="Proteomes" id="UP001387293">
    <property type="component" value="Unassembled WGS sequence"/>
</dbReference>
<dbReference type="RefSeq" id="WP_337107703.1">
    <property type="nucleotide sequence ID" value="NZ_JAPYKS010000014.1"/>
</dbReference>
<keyword evidence="2" id="KW-1185">Reference proteome</keyword>
<organism evidence="1 2">
    <name type="scientific">Mesorhizobium salmacidum</name>
    <dbReference type="NCBI Taxonomy" id="3015171"/>
    <lineage>
        <taxon>Bacteria</taxon>
        <taxon>Pseudomonadati</taxon>
        <taxon>Pseudomonadota</taxon>
        <taxon>Alphaproteobacteria</taxon>
        <taxon>Hyphomicrobiales</taxon>
        <taxon>Phyllobacteriaceae</taxon>
        <taxon>Mesorhizobium</taxon>
    </lineage>
</organism>
<evidence type="ECO:0000313" key="1">
    <source>
        <dbReference type="EMBL" id="MEI9411045.1"/>
    </source>
</evidence>
<comment type="caution">
    <text evidence="1">The sequence shown here is derived from an EMBL/GenBank/DDBJ whole genome shotgun (WGS) entry which is preliminary data.</text>
</comment>
<protein>
    <submittedName>
        <fullName evidence="1">Uncharacterized protein</fullName>
    </submittedName>
</protein>
<proteinExistence type="predicted"/>
<reference evidence="1 2" key="1">
    <citation type="submission" date="2022-12" db="EMBL/GenBank/DDBJ databases">
        <authorList>
            <person name="Muema E."/>
        </authorList>
    </citation>
    <scope>NUCLEOTIDE SEQUENCE [LARGE SCALE GENOMIC DNA]</scope>
    <source>
        <strain evidence="2">1326</strain>
    </source>
</reference>
<accession>A0ABU8L025</accession>
<sequence>MTVTSDETTPSLQPIDWDAIFSEVNSWRGACIHHFSMVETAVTETLLLLNATAQGEIAVRLRHLIGQRFEDLLAAISPGGPFEEVGRHALAELSQYRETHETFRALLCHGMIKVTVEHNGQWILLIRSLSIRSRQPDRTTLALEQSEAEDRLAALKRDGKKLSSVLGQLRKMVATI</sequence>